<evidence type="ECO:0000313" key="3">
    <source>
        <dbReference type="Proteomes" id="UP001281761"/>
    </source>
</evidence>
<proteinExistence type="predicted"/>
<evidence type="ECO:0000313" key="2">
    <source>
        <dbReference type="EMBL" id="KAK2944113.1"/>
    </source>
</evidence>
<evidence type="ECO:0000256" key="1">
    <source>
        <dbReference type="SAM" id="MobiDB-lite"/>
    </source>
</evidence>
<protein>
    <submittedName>
        <fullName evidence="2">Uncharacterized protein</fullName>
    </submittedName>
</protein>
<dbReference type="Proteomes" id="UP001281761">
    <property type="component" value="Unassembled WGS sequence"/>
</dbReference>
<feature type="compositionally biased region" description="Basic and acidic residues" evidence="1">
    <location>
        <begin position="23"/>
        <end position="37"/>
    </location>
</feature>
<feature type="region of interest" description="Disordered" evidence="1">
    <location>
        <begin position="1"/>
        <end position="49"/>
    </location>
</feature>
<dbReference type="EMBL" id="JARBJD010000313">
    <property type="protein sequence ID" value="KAK2944113.1"/>
    <property type="molecule type" value="Genomic_DNA"/>
</dbReference>
<gene>
    <name evidence="2" type="ORF">BLNAU_20945</name>
</gene>
<organism evidence="2 3">
    <name type="scientific">Blattamonas nauphoetae</name>
    <dbReference type="NCBI Taxonomy" id="2049346"/>
    <lineage>
        <taxon>Eukaryota</taxon>
        <taxon>Metamonada</taxon>
        <taxon>Preaxostyla</taxon>
        <taxon>Oxymonadida</taxon>
        <taxon>Blattamonas</taxon>
    </lineage>
</organism>
<comment type="caution">
    <text evidence="2">The sequence shown here is derived from an EMBL/GenBank/DDBJ whole genome shotgun (WGS) entry which is preliminary data.</text>
</comment>
<reference evidence="2 3" key="1">
    <citation type="journal article" date="2022" name="bioRxiv">
        <title>Genomics of Preaxostyla Flagellates Illuminates Evolutionary Transitions and the Path Towards Mitochondrial Loss.</title>
        <authorList>
            <person name="Novak L.V.F."/>
            <person name="Treitli S.C."/>
            <person name="Pyrih J."/>
            <person name="Halakuc P."/>
            <person name="Pipaliya S.V."/>
            <person name="Vacek V."/>
            <person name="Brzon O."/>
            <person name="Soukal P."/>
            <person name="Eme L."/>
            <person name="Dacks J.B."/>
            <person name="Karnkowska A."/>
            <person name="Elias M."/>
            <person name="Hampl V."/>
        </authorList>
    </citation>
    <scope>NUCLEOTIDE SEQUENCE [LARGE SCALE GENOMIC DNA]</scope>
    <source>
        <strain evidence="2">NAU3</strain>
        <tissue evidence="2">Gut</tissue>
    </source>
</reference>
<sequence length="139" mass="15595">MNDNPTLTSSVVDSSVITSERTNLLRREEEGKHEVSGHHHRKANPSDTKESRWRHFSFRLLSVVLTRLVNQQPHHLMTGHNDGSKEDEMSVDLDGPIREWNPASSPSTSFGTSLFVFCVVISQCEGILVASRLKLIGMD</sequence>
<feature type="compositionally biased region" description="Low complexity" evidence="1">
    <location>
        <begin position="1"/>
        <end position="19"/>
    </location>
</feature>
<name>A0ABQ9WXR8_9EUKA</name>
<accession>A0ABQ9WXR8</accession>
<keyword evidence="3" id="KW-1185">Reference proteome</keyword>